<reference evidence="1 2" key="1">
    <citation type="journal article" date="2020" name="ISME J.">
        <title>Comparative genomics reveals insights into cyanobacterial evolution and habitat adaptation.</title>
        <authorList>
            <person name="Chen M.Y."/>
            <person name="Teng W.K."/>
            <person name="Zhao L."/>
            <person name="Hu C.X."/>
            <person name="Zhou Y.K."/>
            <person name="Han B.P."/>
            <person name="Song L.R."/>
            <person name="Shu W.S."/>
        </authorList>
    </citation>
    <scope>NUCLEOTIDE SEQUENCE [LARGE SCALE GENOMIC DNA]</scope>
    <source>
        <strain evidence="1 2">FACHB-391</strain>
    </source>
</reference>
<dbReference type="RefSeq" id="WP_190895379.1">
    <property type="nucleotide sequence ID" value="NZ_JACJTE010000026.1"/>
</dbReference>
<accession>A0ABR8F2M2</accession>
<organism evidence="1 2">
    <name type="scientific">Nostoc linckia FACHB-391</name>
    <dbReference type="NCBI Taxonomy" id="2692906"/>
    <lineage>
        <taxon>Bacteria</taxon>
        <taxon>Bacillati</taxon>
        <taxon>Cyanobacteriota</taxon>
        <taxon>Cyanophyceae</taxon>
        <taxon>Nostocales</taxon>
        <taxon>Nostocaceae</taxon>
        <taxon>Nostoc</taxon>
    </lineage>
</organism>
<comment type="caution">
    <text evidence="1">The sequence shown here is derived from an EMBL/GenBank/DDBJ whole genome shotgun (WGS) entry which is preliminary data.</text>
</comment>
<evidence type="ECO:0000313" key="1">
    <source>
        <dbReference type="EMBL" id="MBD2563141.1"/>
    </source>
</evidence>
<gene>
    <name evidence="1" type="ORF">H6G95_21480</name>
</gene>
<dbReference type="Proteomes" id="UP000604661">
    <property type="component" value="Unassembled WGS sequence"/>
</dbReference>
<evidence type="ECO:0000313" key="2">
    <source>
        <dbReference type="Proteomes" id="UP000604661"/>
    </source>
</evidence>
<keyword evidence="2" id="KW-1185">Reference proteome</keyword>
<proteinExistence type="predicted"/>
<sequence>MISTVKLKQIKVYIAGKVSPNSVFGTSNWRDGFCANLSEKTGFQIINLDPLKSHEDFNLDENNSQLIFGRDCFMIRLADLVIVHLTNDISVGGSQEMLIAKYYRKPLIGIAPKGGKFHQLEKKILGRVYKNWIHPFVKVPCDLVVEDINEAAVSIKNLFSSFEDIPEIKDLSVIDESADYYEKQYHHLDKFLHFD</sequence>
<evidence type="ECO:0008006" key="3">
    <source>
        <dbReference type="Google" id="ProtNLM"/>
    </source>
</evidence>
<dbReference type="Gene3D" id="3.40.50.450">
    <property type="match status" value="1"/>
</dbReference>
<name>A0ABR8F2M2_NOSLI</name>
<dbReference type="EMBL" id="JACJTE010000026">
    <property type="protein sequence ID" value="MBD2563141.1"/>
    <property type="molecule type" value="Genomic_DNA"/>
</dbReference>
<protein>
    <recommendedName>
        <fullName evidence="3">Nucleoside 2-deoxyribosyltransferase</fullName>
    </recommendedName>
</protein>